<evidence type="ECO:0000256" key="1">
    <source>
        <dbReference type="ARBA" id="ARBA00023125"/>
    </source>
</evidence>
<sequence length="374" mass="43450">MKKQIHLKIAALRKNNGMTQQELGDAIGVSYQTVSKWENGVTMPDIGMLPVLSEYFHVTVDELLGMKPLAWEEYMPAKTDKKEYWENKLDYLLRTRKSHWNRDYMRFLIDQVWKLHSPVNVLDCGCGYGALGLMMMPLLPEGSTYTGVDFTEELIDQGNEMFLRAGVQGKFVTCDFIEYPLIHVYDVVICQSVLRHIIRPEQFLTKMVGHGTNNALIVCIDTNREFECDGLYIDGMEYSYLCEHSGLEKGWKTELLREGRDYSIAMKTAHYMRKAGLKEIEVRMNDKVSFVQPEMAEYEQIVEDFQESNGYNYFYPEEQLEKTVEYMVNHGMSIREADGFLHKKQRIADYLKKNEGMACYTHVLGKMITFGRKV</sequence>
<dbReference type="Proteomes" id="UP001163115">
    <property type="component" value="Chromosome"/>
</dbReference>
<evidence type="ECO:0000313" key="4">
    <source>
        <dbReference type="Proteomes" id="UP001163115"/>
    </source>
</evidence>
<name>A0ABY7ACA8_9FIRM</name>
<evidence type="ECO:0000313" key="3">
    <source>
        <dbReference type="EMBL" id="WAJ23418.1"/>
    </source>
</evidence>
<dbReference type="EMBL" id="CP113524">
    <property type="protein sequence ID" value="WAJ23418.1"/>
    <property type="molecule type" value="Genomic_DNA"/>
</dbReference>
<dbReference type="CDD" id="cd00093">
    <property type="entry name" value="HTH_XRE"/>
    <property type="match status" value="1"/>
</dbReference>
<dbReference type="PANTHER" id="PTHR46558">
    <property type="entry name" value="TRACRIPTIONAL REGULATORY PROTEIN-RELATED-RELATED"/>
    <property type="match status" value="1"/>
</dbReference>
<dbReference type="InterPro" id="IPR010982">
    <property type="entry name" value="Lambda_DNA-bd_dom_sf"/>
</dbReference>
<dbReference type="InterPro" id="IPR001387">
    <property type="entry name" value="Cro/C1-type_HTH"/>
</dbReference>
<dbReference type="CDD" id="cd02440">
    <property type="entry name" value="AdoMet_MTases"/>
    <property type="match status" value="1"/>
</dbReference>
<dbReference type="Gene3D" id="1.10.260.40">
    <property type="entry name" value="lambda repressor-like DNA-binding domains"/>
    <property type="match status" value="1"/>
</dbReference>
<dbReference type="PROSITE" id="PS50943">
    <property type="entry name" value="HTH_CROC1"/>
    <property type="match status" value="1"/>
</dbReference>
<dbReference type="Pfam" id="PF13847">
    <property type="entry name" value="Methyltransf_31"/>
    <property type="match status" value="1"/>
</dbReference>
<proteinExistence type="predicted"/>
<keyword evidence="1" id="KW-0238">DNA-binding</keyword>
<dbReference type="SUPFAM" id="SSF53335">
    <property type="entry name" value="S-adenosyl-L-methionine-dependent methyltransferases"/>
    <property type="match status" value="1"/>
</dbReference>
<dbReference type="Pfam" id="PF01381">
    <property type="entry name" value="HTH_3"/>
    <property type="match status" value="1"/>
</dbReference>
<dbReference type="SUPFAM" id="SSF47413">
    <property type="entry name" value="lambda repressor-like DNA-binding domains"/>
    <property type="match status" value="1"/>
</dbReference>
<accession>A0ABY7ACA8</accession>
<keyword evidence="4" id="KW-1185">Reference proteome</keyword>
<dbReference type="InterPro" id="IPR025714">
    <property type="entry name" value="Methyltranfer_dom"/>
</dbReference>
<gene>
    <name evidence="3" type="ORF">OW255_17930</name>
</gene>
<evidence type="ECO:0000259" key="2">
    <source>
        <dbReference type="PROSITE" id="PS50943"/>
    </source>
</evidence>
<dbReference type="SMART" id="SM00530">
    <property type="entry name" value="HTH_XRE"/>
    <property type="match status" value="1"/>
</dbReference>
<dbReference type="PANTHER" id="PTHR46558:SF11">
    <property type="entry name" value="HTH-TYPE TRANSCRIPTIONAL REGULATOR XRE"/>
    <property type="match status" value="1"/>
</dbReference>
<dbReference type="RefSeq" id="WP_268114868.1">
    <property type="nucleotide sequence ID" value="NZ_CP113524.1"/>
</dbReference>
<protein>
    <submittedName>
        <fullName evidence="3">DNA (Cytosine-5-)-methyltransferase</fullName>
    </submittedName>
</protein>
<feature type="domain" description="HTH cro/C1-type" evidence="2">
    <location>
        <begin position="9"/>
        <end position="63"/>
    </location>
</feature>
<dbReference type="Gene3D" id="1.10.150.350">
    <property type="match status" value="1"/>
</dbReference>
<reference evidence="3" key="1">
    <citation type="submission" date="2022-11" db="EMBL/GenBank/DDBJ databases">
        <title>Lacrimispora xylanolytica sy1, complete genome.</title>
        <authorList>
            <person name="Choi S."/>
        </authorList>
    </citation>
    <scope>NUCLEOTIDE SEQUENCE</scope>
    <source>
        <strain evidence="3">Sy1</strain>
    </source>
</reference>
<dbReference type="Gene3D" id="3.40.50.150">
    <property type="entry name" value="Vaccinia Virus protein VP39"/>
    <property type="match status" value="1"/>
</dbReference>
<dbReference type="InterPro" id="IPR029063">
    <property type="entry name" value="SAM-dependent_MTases_sf"/>
</dbReference>
<organism evidence="3 4">
    <name type="scientific">Lacrimispora xylanolytica</name>
    <dbReference type="NCBI Taxonomy" id="29375"/>
    <lineage>
        <taxon>Bacteria</taxon>
        <taxon>Bacillati</taxon>
        <taxon>Bacillota</taxon>
        <taxon>Clostridia</taxon>
        <taxon>Lachnospirales</taxon>
        <taxon>Lachnospiraceae</taxon>
        <taxon>Lacrimispora</taxon>
    </lineage>
</organism>